<name>A0A6S7BAE4_9BURK</name>
<protein>
    <submittedName>
        <fullName evidence="1">Uncharacterized protein</fullName>
    </submittedName>
</protein>
<gene>
    <name evidence="1" type="ORF">LMG28138_01798</name>
</gene>
<proteinExistence type="predicted"/>
<reference evidence="1 2" key="1">
    <citation type="submission" date="2020-04" db="EMBL/GenBank/DDBJ databases">
        <authorList>
            <person name="De Canck E."/>
        </authorList>
    </citation>
    <scope>NUCLEOTIDE SEQUENCE [LARGE SCALE GENOMIC DNA]</scope>
    <source>
        <strain evidence="1 2">LMG 28138</strain>
    </source>
</reference>
<dbReference type="EMBL" id="CADIKM010000006">
    <property type="protein sequence ID" value="CAB3784382.1"/>
    <property type="molecule type" value="Genomic_DNA"/>
</dbReference>
<dbReference type="RefSeq" id="WP_175104406.1">
    <property type="nucleotide sequence ID" value="NZ_CADIKM010000006.1"/>
</dbReference>
<accession>A0A6S7BAE4</accession>
<dbReference type="Proteomes" id="UP000494115">
    <property type="component" value="Unassembled WGS sequence"/>
</dbReference>
<keyword evidence="2" id="KW-1185">Reference proteome</keyword>
<dbReference type="AlphaFoldDB" id="A0A6S7BAE4"/>
<organism evidence="1 2">
    <name type="scientific">Pararobbsia alpina</name>
    <dbReference type="NCBI Taxonomy" id="621374"/>
    <lineage>
        <taxon>Bacteria</taxon>
        <taxon>Pseudomonadati</taxon>
        <taxon>Pseudomonadota</taxon>
        <taxon>Betaproteobacteria</taxon>
        <taxon>Burkholderiales</taxon>
        <taxon>Burkholderiaceae</taxon>
        <taxon>Pararobbsia</taxon>
    </lineage>
</organism>
<sequence>MANWCGAKTRAGGQCKAPAMANGRCRVHGGKSTGPKTDAARPGNTNAVKHGFYSDALLPEERLLYERAEVGSLDDEIRLARVKLHRFVRLSGSLELQDMVDGALEVTRKIGMAYDPLIEDMAPYDKKEFKAAAPDYADLIIRQIDLIRKLELARKDMLKDNPPEDLPVTKIQIEVIGGRKNTNPSDDGPAG</sequence>
<dbReference type="NCBIfam" id="NF041373">
    <property type="entry name" value="HGG_STG"/>
    <property type="match status" value="1"/>
</dbReference>
<evidence type="ECO:0000313" key="2">
    <source>
        <dbReference type="Proteomes" id="UP000494115"/>
    </source>
</evidence>
<dbReference type="InterPro" id="IPR047675">
    <property type="entry name" value="Putative_zinc-bd"/>
</dbReference>
<evidence type="ECO:0000313" key="1">
    <source>
        <dbReference type="EMBL" id="CAB3784382.1"/>
    </source>
</evidence>